<protein>
    <submittedName>
        <fullName evidence="1">Uncharacterized protein</fullName>
    </submittedName>
</protein>
<gene>
    <name evidence="1" type="ORF">CLUP02_10047</name>
</gene>
<dbReference type="AlphaFoldDB" id="A0A9Q8SWT1"/>
<keyword evidence="2" id="KW-1185">Reference proteome</keyword>
<dbReference type="RefSeq" id="XP_049146167.1">
    <property type="nucleotide sequence ID" value="XM_049289023.1"/>
</dbReference>
<dbReference type="Proteomes" id="UP000830671">
    <property type="component" value="Chromosome 5"/>
</dbReference>
<dbReference type="EMBL" id="CP019477">
    <property type="protein sequence ID" value="UQC84550.1"/>
    <property type="molecule type" value="Genomic_DNA"/>
</dbReference>
<sequence length="102" mass="11019">MELQEVEVDGGVEELFQSASVRCSCCRSVQIESVSTELAGVQRQQQLVVSVPTGPPQAHACASTFSTATRLSRIDYQPSFGASQLHHIPSRTTLSRLETTVA</sequence>
<evidence type="ECO:0000313" key="2">
    <source>
        <dbReference type="Proteomes" id="UP000830671"/>
    </source>
</evidence>
<dbReference type="KEGG" id="clup:CLUP02_10047"/>
<accession>A0A9Q8SWT1</accession>
<name>A0A9Q8SWT1_9PEZI</name>
<reference evidence="1" key="1">
    <citation type="journal article" date="2021" name="Mol. Plant Microbe Interact.">
        <title>Complete Genome Sequence of the Plant-Pathogenic Fungus Colletotrichum lupini.</title>
        <authorList>
            <person name="Baroncelli R."/>
            <person name="Pensec F."/>
            <person name="Da Lio D."/>
            <person name="Boufleur T."/>
            <person name="Vicente I."/>
            <person name="Sarrocco S."/>
            <person name="Picot A."/>
            <person name="Baraldi E."/>
            <person name="Sukno S."/>
            <person name="Thon M."/>
            <person name="Le Floch G."/>
        </authorList>
    </citation>
    <scope>NUCLEOTIDE SEQUENCE</scope>
    <source>
        <strain evidence="1">IMI 504893</strain>
    </source>
</reference>
<dbReference type="GeneID" id="73344033"/>
<organism evidence="1 2">
    <name type="scientific">Colletotrichum lupini</name>
    <dbReference type="NCBI Taxonomy" id="145971"/>
    <lineage>
        <taxon>Eukaryota</taxon>
        <taxon>Fungi</taxon>
        <taxon>Dikarya</taxon>
        <taxon>Ascomycota</taxon>
        <taxon>Pezizomycotina</taxon>
        <taxon>Sordariomycetes</taxon>
        <taxon>Hypocreomycetidae</taxon>
        <taxon>Glomerellales</taxon>
        <taxon>Glomerellaceae</taxon>
        <taxon>Colletotrichum</taxon>
        <taxon>Colletotrichum acutatum species complex</taxon>
    </lineage>
</organism>
<evidence type="ECO:0000313" key="1">
    <source>
        <dbReference type="EMBL" id="UQC84550.1"/>
    </source>
</evidence>
<proteinExistence type="predicted"/>